<dbReference type="Pfam" id="PF07963">
    <property type="entry name" value="N_methyl"/>
    <property type="match status" value="1"/>
</dbReference>
<dbReference type="SUPFAM" id="SSF54523">
    <property type="entry name" value="Pili subunits"/>
    <property type="match status" value="1"/>
</dbReference>
<name>A0ABR6X4L6_9BURK</name>
<evidence type="ECO:0000313" key="3">
    <source>
        <dbReference type="Proteomes" id="UP000648257"/>
    </source>
</evidence>
<dbReference type="InterPro" id="IPR045584">
    <property type="entry name" value="Pilin-like"/>
</dbReference>
<comment type="caution">
    <text evidence="2">The sequence shown here is derived from an EMBL/GenBank/DDBJ whole genome shotgun (WGS) entry which is preliminary data.</text>
</comment>
<keyword evidence="1" id="KW-0472">Membrane</keyword>
<dbReference type="RefSeq" id="WP_186922660.1">
    <property type="nucleotide sequence ID" value="NZ_JACOFW010000008.1"/>
</dbReference>
<feature type="transmembrane region" description="Helical" evidence="1">
    <location>
        <begin position="12"/>
        <end position="35"/>
    </location>
</feature>
<keyword evidence="1" id="KW-0812">Transmembrane</keyword>
<gene>
    <name evidence="2" type="ORF">H8K52_09510</name>
</gene>
<dbReference type="EMBL" id="JACOFW010000008">
    <property type="protein sequence ID" value="MBC3807578.1"/>
    <property type="molecule type" value="Genomic_DNA"/>
</dbReference>
<protein>
    <submittedName>
        <fullName evidence="2">Prepilin-type N-terminal cleavage/methylation domain-containing protein</fullName>
    </submittedName>
</protein>
<accession>A0ABR6X4L6</accession>
<sequence>MNKIFSRQQLGFSLIEAIIVILITGILAVVAANFINRPIQQYLDVERRAALSDGAHSAIRRMSRDLHLALPNSVRQSDANCVEFLMTKDGGRYRSAPPGDVLTFENASSTQFDVIGPLRAAPQAGDFIVVYNLGIAGANAYEASYRGVVAAASTTSIQLGSAIQNPLESPANRFFVLSGTAPAVSFVCDGANTDAQGNGTGRLYRISNYPISPTSCADLVTYPNAPVLVDNVASCSFNYANGVVERSGVLSIRLTTKTAHESVTIYQDVNINNVP</sequence>
<keyword evidence="3" id="KW-1185">Reference proteome</keyword>
<reference evidence="2 3" key="1">
    <citation type="submission" date="2020-08" db="EMBL/GenBank/DDBJ databases">
        <title>Novel species isolated from subtropical streams in China.</title>
        <authorList>
            <person name="Lu H."/>
        </authorList>
    </citation>
    <scope>NUCLEOTIDE SEQUENCE [LARGE SCALE GENOMIC DNA]</scope>
    <source>
        <strain evidence="2 3">KACC 16656</strain>
    </source>
</reference>
<proteinExistence type="predicted"/>
<evidence type="ECO:0000313" key="2">
    <source>
        <dbReference type="EMBL" id="MBC3807578.1"/>
    </source>
</evidence>
<dbReference type="Gene3D" id="3.30.700.10">
    <property type="entry name" value="Glycoprotein, Type 4 Pilin"/>
    <property type="match status" value="1"/>
</dbReference>
<evidence type="ECO:0000256" key="1">
    <source>
        <dbReference type="SAM" id="Phobius"/>
    </source>
</evidence>
<dbReference type="Proteomes" id="UP000648257">
    <property type="component" value="Unassembled WGS sequence"/>
</dbReference>
<dbReference type="InterPro" id="IPR012902">
    <property type="entry name" value="N_methyl_site"/>
</dbReference>
<organism evidence="2 3">
    <name type="scientific">Undibacterium seohonense</name>
    <dbReference type="NCBI Taxonomy" id="1344950"/>
    <lineage>
        <taxon>Bacteria</taxon>
        <taxon>Pseudomonadati</taxon>
        <taxon>Pseudomonadota</taxon>
        <taxon>Betaproteobacteria</taxon>
        <taxon>Burkholderiales</taxon>
        <taxon>Oxalobacteraceae</taxon>
        <taxon>Undibacterium</taxon>
    </lineage>
</organism>
<keyword evidence="1" id="KW-1133">Transmembrane helix</keyword>